<gene>
    <name evidence="1" type="ORF">AMORRO_LOCUS13166</name>
</gene>
<dbReference type="EMBL" id="CAJVPV010021558">
    <property type="protein sequence ID" value="CAG8718309.1"/>
    <property type="molecule type" value="Genomic_DNA"/>
</dbReference>
<dbReference type="AlphaFoldDB" id="A0A9N9I349"/>
<protein>
    <submittedName>
        <fullName evidence="1">17937_t:CDS:1</fullName>
    </submittedName>
</protein>
<sequence>ILSEMMIMTAMSNIGNTIEFTYPQLTCPEAVRTILEYILLFCVRGEHIIECE</sequence>
<comment type="caution">
    <text evidence="1">The sequence shown here is derived from an EMBL/GenBank/DDBJ whole genome shotgun (WGS) entry which is preliminary data.</text>
</comment>
<organism evidence="1 2">
    <name type="scientific">Acaulospora morrowiae</name>
    <dbReference type="NCBI Taxonomy" id="94023"/>
    <lineage>
        <taxon>Eukaryota</taxon>
        <taxon>Fungi</taxon>
        <taxon>Fungi incertae sedis</taxon>
        <taxon>Mucoromycota</taxon>
        <taxon>Glomeromycotina</taxon>
        <taxon>Glomeromycetes</taxon>
        <taxon>Diversisporales</taxon>
        <taxon>Acaulosporaceae</taxon>
        <taxon>Acaulospora</taxon>
    </lineage>
</organism>
<evidence type="ECO:0000313" key="1">
    <source>
        <dbReference type="EMBL" id="CAG8718309.1"/>
    </source>
</evidence>
<keyword evidence="2" id="KW-1185">Reference proteome</keyword>
<reference evidence="1" key="1">
    <citation type="submission" date="2021-06" db="EMBL/GenBank/DDBJ databases">
        <authorList>
            <person name="Kallberg Y."/>
            <person name="Tangrot J."/>
            <person name="Rosling A."/>
        </authorList>
    </citation>
    <scope>NUCLEOTIDE SEQUENCE</scope>
    <source>
        <strain evidence="1">CL551</strain>
    </source>
</reference>
<name>A0A9N9I349_9GLOM</name>
<dbReference type="Proteomes" id="UP000789342">
    <property type="component" value="Unassembled WGS sequence"/>
</dbReference>
<proteinExistence type="predicted"/>
<evidence type="ECO:0000313" key="2">
    <source>
        <dbReference type="Proteomes" id="UP000789342"/>
    </source>
</evidence>
<accession>A0A9N9I349</accession>
<feature type="non-terminal residue" evidence="1">
    <location>
        <position position="1"/>
    </location>
</feature>